<dbReference type="SUPFAM" id="SSF81324">
    <property type="entry name" value="Voltage-gated potassium channels"/>
    <property type="match status" value="1"/>
</dbReference>
<keyword evidence="2 6" id="KW-0812">Transmembrane</keyword>
<evidence type="ECO:0000256" key="1">
    <source>
        <dbReference type="ARBA" id="ARBA00004141"/>
    </source>
</evidence>
<feature type="non-terminal residue" evidence="8">
    <location>
        <position position="1"/>
    </location>
</feature>
<dbReference type="InterPro" id="IPR051413">
    <property type="entry name" value="K/Na_HCN_channel"/>
</dbReference>
<evidence type="ECO:0000256" key="6">
    <source>
        <dbReference type="SAM" id="Phobius"/>
    </source>
</evidence>
<evidence type="ECO:0000256" key="4">
    <source>
        <dbReference type="ARBA" id="ARBA00023136"/>
    </source>
</evidence>
<evidence type="ECO:0000256" key="5">
    <source>
        <dbReference type="SAM" id="MobiDB-lite"/>
    </source>
</evidence>
<dbReference type="PANTHER" id="PTHR45689">
    <property type="entry name" value="I[[H]] CHANNEL, ISOFORM E"/>
    <property type="match status" value="1"/>
</dbReference>
<evidence type="ECO:0000259" key="7">
    <source>
        <dbReference type="Pfam" id="PF00520"/>
    </source>
</evidence>
<feature type="region of interest" description="Disordered" evidence="5">
    <location>
        <begin position="353"/>
        <end position="393"/>
    </location>
</feature>
<comment type="caution">
    <text evidence="8">The sequence shown here is derived from an EMBL/GenBank/DDBJ whole genome shotgun (WGS) entry which is preliminary data.</text>
</comment>
<gene>
    <name evidence="8" type="ORF">PCOR1329_LOCUS84131</name>
</gene>
<feature type="region of interest" description="Disordered" evidence="5">
    <location>
        <begin position="671"/>
        <end position="694"/>
    </location>
</feature>
<evidence type="ECO:0000256" key="3">
    <source>
        <dbReference type="ARBA" id="ARBA00022989"/>
    </source>
</evidence>
<dbReference type="SUPFAM" id="SSF51206">
    <property type="entry name" value="cAMP-binding domain-like"/>
    <property type="match status" value="1"/>
</dbReference>
<evidence type="ECO:0000313" key="9">
    <source>
        <dbReference type="Proteomes" id="UP001189429"/>
    </source>
</evidence>
<dbReference type="InterPro" id="IPR005821">
    <property type="entry name" value="Ion_trans_dom"/>
</dbReference>
<dbReference type="InterPro" id="IPR018490">
    <property type="entry name" value="cNMP-bd_dom_sf"/>
</dbReference>
<keyword evidence="9" id="KW-1185">Reference proteome</keyword>
<sequence length="901" mass="98525">EAVRPPETGFMWFMDWFTLIFWTINMPASLMVAFSEEGLLVVEPHRIAKRYFRTWFALDLVVVIHDWVFTFAREFSSDGNSSAQQSVTLLRALRLVRLVRLLRLLKLRRMFATVNDLINSEYVSIIVSIVKMMGILLVINHLLCCMWYALADNMSKDETTWVEAHGFEGASWEYLSSALRASPPGQRGRMKGSVVRYWWTSCPPGGAVPYSHVLPPPPPAGRSGEARAMAEAIQASLRPLLDKISSKVENINLTHTTMDLKIHATNSRMDAINHRLGRTDTAVVDLTVDNPVSERTMGRRTSAARNALITENKDTLGDQPTKETLISAAPSDWGAGIVSDPAKDGQVTRIYEGSKRGGAAAETPRKSPEQALERAAETFKRRPLSTEGEEEDRYQLDHAVQTGQPSTNHEWERPRASDPAGFTCLGMPGFFDNRNGALDASDQDQDTHWKNGQAVPRNVLSRNLATKFNEIGVDAELTDIHAVAGKFDEALSTRALGTPRGRWEPLDESFSELSMLLHASLPSRLCCDGAALRASVGAQRMAPPTDGAEGESDIHGGQLAEQIESIGVEQEGMEAQPGLTDEETLLLVQSVRAGLVAEVPVAEPPADQKGELQELRGARISAVEEVWVKNGRRAVVARLYGTDSRAAYAAGSTSPRTSWPVAPRAARIESVGQEGGEHRARGAKQTRGGREEPRLREAASAIAMLRGLRQALMATASHLFQDALRGPSAGPAVLHSVRLGLPAMGHAGRGQAPALAALFPLASRSGAAWALAAELSIRIQKYLEHMWQAMQESKPVKDVRLIQLLSEQLNSELKYELALHQLRIHPLFSELCEISSVTVHRLANHALSHKLLCEGDTLFHAGEVATHMYIVVKGRCGGNNNFGRIATTTPCITSPSSGTLA</sequence>
<dbReference type="Proteomes" id="UP001189429">
    <property type="component" value="Unassembled WGS sequence"/>
</dbReference>
<reference evidence="8" key="1">
    <citation type="submission" date="2023-10" db="EMBL/GenBank/DDBJ databases">
        <authorList>
            <person name="Chen Y."/>
            <person name="Shah S."/>
            <person name="Dougan E. K."/>
            <person name="Thang M."/>
            <person name="Chan C."/>
        </authorList>
    </citation>
    <scope>NUCLEOTIDE SEQUENCE [LARGE SCALE GENOMIC DNA]</scope>
</reference>
<feature type="transmembrane region" description="Helical" evidence="6">
    <location>
        <begin position="122"/>
        <end position="150"/>
    </location>
</feature>
<dbReference type="InterPro" id="IPR014710">
    <property type="entry name" value="RmlC-like_jellyroll"/>
</dbReference>
<dbReference type="PANTHER" id="PTHR45689:SF5">
    <property type="entry name" value="I[[H]] CHANNEL, ISOFORM E"/>
    <property type="match status" value="1"/>
</dbReference>
<feature type="compositionally biased region" description="Basic and acidic residues" evidence="5">
    <location>
        <begin position="363"/>
        <end position="380"/>
    </location>
</feature>
<keyword evidence="4 6" id="KW-0472">Membrane</keyword>
<proteinExistence type="predicted"/>
<feature type="transmembrane region" description="Helical" evidence="6">
    <location>
        <begin position="12"/>
        <end position="34"/>
    </location>
</feature>
<feature type="domain" description="Ion transport" evidence="7">
    <location>
        <begin position="14"/>
        <end position="163"/>
    </location>
</feature>
<comment type="subcellular location">
    <subcellularLocation>
        <location evidence="1">Membrane</location>
        <topology evidence="1">Multi-pass membrane protein</topology>
    </subcellularLocation>
</comment>
<evidence type="ECO:0000313" key="8">
    <source>
        <dbReference type="EMBL" id="CAK0909813.1"/>
    </source>
</evidence>
<accession>A0ABN9YGA1</accession>
<protein>
    <recommendedName>
        <fullName evidence="7">Ion transport domain-containing protein</fullName>
    </recommendedName>
</protein>
<dbReference type="Pfam" id="PF00520">
    <property type="entry name" value="Ion_trans"/>
    <property type="match status" value="1"/>
</dbReference>
<keyword evidence="3 6" id="KW-1133">Transmembrane helix</keyword>
<dbReference type="EMBL" id="CAUYUJ010022266">
    <property type="protein sequence ID" value="CAK0909813.1"/>
    <property type="molecule type" value="Genomic_DNA"/>
</dbReference>
<dbReference type="Gene3D" id="2.60.120.10">
    <property type="entry name" value="Jelly Rolls"/>
    <property type="match status" value="1"/>
</dbReference>
<name>A0ABN9YGA1_9DINO</name>
<organism evidence="8 9">
    <name type="scientific">Prorocentrum cordatum</name>
    <dbReference type="NCBI Taxonomy" id="2364126"/>
    <lineage>
        <taxon>Eukaryota</taxon>
        <taxon>Sar</taxon>
        <taxon>Alveolata</taxon>
        <taxon>Dinophyceae</taxon>
        <taxon>Prorocentrales</taxon>
        <taxon>Prorocentraceae</taxon>
        <taxon>Prorocentrum</taxon>
    </lineage>
</organism>
<evidence type="ECO:0000256" key="2">
    <source>
        <dbReference type="ARBA" id="ARBA00022692"/>
    </source>
</evidence>
<dbReference type="Gene3D" id="1.10.287.70">
    <property type="match status" value="1"/>
</dbReference>